<dbReference type="PANTHER" id="PTHR47203">
    <property type="match status" value="1"/>
</dbReference>
<dbReference type="SMART" id="SM00478">
    <property type="entry name" value="ENDO3c"/>
    <property type="match status" value="1"/>
</dbReference>
<name>A0A7S4LAR4_9EUGL</name>
<feature type="compositionally biased region" description="Basic and acidic residues" evidence="1">
    <location>
        <begin position="51"/>
        <end position="63"/>
    </location>
</feature>
<feature type="domain" description="HhH-GPD" evidence="2">
    <location>
        <begin position="128"/>
        <end position="291"/>
    </location>
</feature>
<organism evidence="3">
    <name type="scientific">Eutreptiella gymnastica</name>
    <dbReference type="NCBI Taxonomy" id="73025"/>
    <lineage>
        <taxon>Eukaryota</taxon>
        <taxon>Discoba</taxon>
        <taxon>Euglenozoa</taxon>
        <taxon>Euglenida</taxon>
        <taxon>Spirocuta</taxon>
        <taxon>Euglenophyceae</taxon>
        <taxon>Eutreptiales</taxon>
        <taxon>Eutreptiaceae</taxon>
        <taxon>Eutreptiella</taxon>
    </lineage>
</organism>
<dbReference type="SUPFAM" id="SSF48150">
    <property type="entry name" value="DNA-glycosylase"/>
    <property type="match status" value="1"/>
</dbReference>
<accession>A0A7S4LAR4</accession>
<proteinExistence type="predicted"/>
<dbReference type="AlphaFoldDB" id="A0A7S4LAR4"/>
<reference evidence="3" key="1">
    <citation type="submission" date="2021-01" db="EMBL/GenBank/DDBJ databases">
        <authorList>
            <person name="Corre E."/>
            <person name="Pelletier E."/>
            <person name="Niang G."/>
            <person name="Scheremetjew M."/>
            <person name="Finn R."/>
            <person name="Kale V."/>
            <person name="Holt S."/>
            <person name="Cochrane G."/>
            <person name="Meng A."/>
            <person name="Brown T."/>
            <person name="Cohen L."/>
        </authorList>
    </citation>
    <scope>NUCLEOTIDE SEQUENCE</scope>
    <source>
        <strain evidence="3">CCMP1594</strain>
    </source>
</reference>
<sequence length="315" mass="34775">MSPTAGKRKRCKTEEHYGALAKKIKQEVMDETALLTTVPKAEPKGTGGAKPEPKSEPRVKTEPTEAAAEIATPSPQKPPRKWQGPDAAQCYSVCRALAEVHGMPQRAQVKGGCGSARSVLDSLVQTILSQNTTDLTSARAFQALKKAFPTWKAVLKAPAAKVAASIKEGGLAEIKTERIRNILRTILEERPQECKGGEPSLEYLRSMPTEKVKEELSRFKGVGPKTVSCVLMFNMQRAEFPVDTHVWHIAKRLKWVPDTASREDAYLHLNAKVPDDIKFELHVLLVEHGKKCAHCAKARRDSHKLVCPLTALHKQ</sequence>
<dbReference type="GO" id="GO:0140097">
    <property type="term" value="F:catalytic activity, acting on DNA"/>
    <property type="evidence" value="ECO:0007669"/>
    <property type="project" value="UniProtKB-ARBA"/>
</dbReference>
<feature type="region of interest" description="Disordered" evidence="1">
    <location>
        <begin position="34"/>
        <end position="85"/>
    </location>
</feature>
<evidence type="ECO:0000259" key="2">
    <source>
        <dbReference type="SMART" id="SM00478"/>
    </source>
</evidence>
<evidence type="ECO:0000313" key="3">
    <source>
        <dbReference type="EMBL" id="CAE0817111.1"/>
    </source>
</evidence>
<dbReference type="Gene3D" id="1.10.1670.10">
    <property type="entry name" value="Helix-hairpin-Helix base-excision DNA repair enzymes (C-terminal)"/>
    <property type="match status" value="1"/>
</dbReference>
<dbReference type="InterPro" id="IPR023170">
    <property type="entry name" value="HhH_base_excis_C"/>
</dbReference>
<gene>
    <name evidence="3" type="ORF">EGYM00163_LOCUS28273</name>
</gene>
<evidence type="ECO:0000256" key="1">
    <source>
        <dbReference type="SAM" id="MobiDB-lite"/>
    </source>
</evidence>
<dbReference type="Gene3D" id="1.10.340.30">
    <property type="entry name" value="Hypothetical protein, domain 2"/>
    <property type="match status" value="1"/>
</dbReference>
<dbReference type="InterPro" id="IPR003265">
    <property type="entry name" value="HhH-GPD_domain"/>
</dbReference>
<dbReference type="InterPro" id="IPR011257">
    <property type="entry name" value="DNA_glycosylase"/>
</dbReference>
<dbReference type="PANTHER" id="PTHR47203:SF1">
    <property type="entry name" value="HYPOTHETICAL BASE EXCISION DNA REPAIR PROTEIN (EUROFUNG)"/>
    <property type="match status" value="1"/>
</dbReference>
<dbReference type="GO" id="GO:0016787">
    <property type="term" value="F:hydrolase activity"/>
    <property type="evidence" value="ECO:0007669"/>
    <property type="project" value="UniProtKB-ARBA"/>
</dbReference>
<dbReference type="EMBL" id="HBJA01080873">
    <property type="protein sequence ID" value="CAE0817111.1"/>
    <property type="molecule type" value="Transcribed_RNA"/>
</dbReference>
<protein>
    <recommendedName>
        <fullName evidence="2">HhH-GPD domain-containing protein</fullName>
    </recommendedName>
</protein>
<dbReference type="GO" id="GO:0006284">
    <property type="term" value="P:base-excision repair"/>
    <property type="evidence" value="ECO:0007669"/>
    <property type="project" value="InterPro"/>
</dbReference>
<feature type="compositionally biased region" description="Low complexity" evidence="1">
    <location>
        <begin position="64"/>
        <end position="74"/>
    </location>
</feature>
<dbReference type="Pfam" id="PF00730">
    <property type="entry name" value="HhH-GPD"/>
    <property type="match status" value="1"/>
</dbReference>
<dbReference type="CDD" id="cd00056">
    <property type="entry name" value="ENDO3c"/>
    <property type="match status" value="1"/>
</dbReference>